<accession>A0A7S3EDL2</accession>
<sequence>MLAKVKGGNTASKAMLLTLLLGAGFTLFFTRGSERSGMDLVSSDVEEPMPDPLSAIKRYHEVVEADMPSVDSLGFMPRCDRIVMYHDQKGNGLGAQVLRVFDAYMLAMQTNSTLLIARQMYWNYGCDLYVTWECYFESLTPYCMDSKNQLRRVDTMISPEKCDTFRAATYKDSDCLIIADTIAEDQLYHVVHDRETQIGHEKGFEEIKKNMKHVWKPNRNIQERTNDAMQRMDLHPDQFIGLHIRRGDKALEVPLIPLESYAEIVRMCDPAITKIFLATDDGSIIWELRDLLPEYAIYTFADPQSTGHLQRNANEDPMRRTVLSTMSLVAEIDIIRQAKYFIGTYSSNIGRLLAVLRDKDIRTSISMDVAWSSGVAWRSFNTDYCMGYHPNQGYCAWKRKHEELIDEDGFFF</sequence>
<dbReference type="Pfam" id="PF19745">
    <property type="entry name" value="FUT8_N_cat"/>
    <property type="match status" value="1"/>
</dbReference>
<proteinExistence type="predicted"/>
<dbReference type="AlphaFoldDB" id="A0A7S3EDL2"/>
<dbReference type="GO" id="GO:0006487">
    <property type="term" value="P:protein N-linked glycosylation"/>
    <property type="evidence" value="ECO:0007669"/>
    <property type="project" value="TreeGrafter"/>
</dbReference>
<gene>
    <name evidence="2" type="ORF">RMAR00112_LOCUS13047</name>
</gene>
<name>A0A7S3EDL2_9RHOD</name>
<dbReference type="Gene3D" id="3.40.50.11350">
    <property type="match status" value="1"/>
</dbReference>
<dbReference type="PANTHER" id="PTHR13132">
    <property type="entry name" value="ALPHA- 1,6 -FUCOSYLTRANSFERASE"/>
    <property type="match status" value="1"/>
</dbReference>
<feature type="domain" description="Alpha-(1,6)-fucosyltransferase N- and catalytic" evidence="1">
    <location>
        <begin position="209"/>
        <end position="352"/>
    </location>
</feature>
<evidence type="ECO:0000259" key="1">
    <source>
        <dbReference type="Pfam" id="PF19745"/>
    </source>
</evidence>
<dbReference type="EMBL" id="HBHW01016844">
    <property type="protein sequence ID" value="CAE0045072.1"/>
    <property type="molecule type" value="Transcribed_RNA"/>
</dbReference>
<dbReference type="PANTHER" id="PTHR13132:SF29">
    <property type="entry name" value="ALPHA-(1,6)-FUCOSYLTRANSFERASE"/>
    <property type="match status" value="1"/>
</dbReference>
<protein>
    <recommendedName>
        <fullName evidence="1">Alpha-(1,6)-fucosyltransferase N- and catalytic domain-containing protein</fullName>
    </recommendedName>
</protein>
<dbReference type="GO" id="GO:0046921">
    <property type="term" value="F:alpha-(1-&gt;6)-fucosyltransferase activity"/>
    <property type="evidence" value="ECO:0007669"/>
    <property type="project" value="TreeGrafter"/>
</dbReference>
<reference evidence="2" key="1">
    <citation type="submission" date="2021-01" db="EMBL/GenBank/DDBJ databases">
        <authorList>
            <person name="Corre E."/>
            <person name="Pelletier E."/>
            <person name="Niang G."/>
            <person name="Scheremetjew M."/>
            <person name="Finn R."/>
            <person name="Kale V."/>
            <person name="Holt S."/>
            <person name="Cochrane G."/>
            <person name="Meng A."/>
            <person name="Brown T."/>
            <person name="Cohen L."/>
        </authorList>
    </citation>
    <scope>NUCLEOTIDE SEQUENCE</scope>
    <source>
        <strain evidence="2">CCMP 769</strain>
    </source>
</reference>
<organism evidence="2">
    <name type="scientific">Rhodosorus marinus</name>
    <dbReference type="NCBI Taxonomy" id="101924"/>
    <lineage>
        <taxon>Eukaryota</taxon>
        <taxon>Rhodophyta</taxon>
        <taxon>Stylonematophyceae</taxon>
        <taxon>Stylonematales</taxon>
        <taxon>Stylonemataceae</taxon>
        <taxon>Rhodosorus</taxon>
    </lineage>
</organism>
<dbReference type="InterPro" id="IPR045573">
    <property type="entry name" value="Fut8_N_cat"/>
</dbReference>
<evidence type="ECO:0000313" key="2">
    <source>
        <dbReference type="EMBL" id="CAE0045072.1"/>
    </source>
</evidence>